<keyword evidence="2" id="KW-1185">Reference proteome</keyword>
<name>A0ABS8SMR3_DATST</name>
<proteinExistence type="predicted"/>
<comment type="caution">
    <text evidence="1">The sequence shown here is derived from an EMBL/GenBank/DDBJ whole genome shotgun (WGS) entry which is preliminary data.</text>
</comment>
<protein>
    <recommendedName>
        <fullName evidence="3">Secreted protein</fullName>
    </recommendedName>
</protein>
<sequence>MQSLDRTLFGFLNFIRFMGLLLLPPLLLKGTLSRRVSCAFAYSSGVSSNHSSETLVARRFQGSHGESKLCAYIPQTEAVILMFFKNYDESKFLGICSGERLVII</sequence>
<dbReference type="EMBL" id="JACEIK010000640">
    <property type="protein sequence ID" value="MCD7460182.1"/>
    <property type="molecule type" value="Genomic_DNA"/>
</dbReference>
<evidence type="ECO:0000313" key="1">
    <source>
        <dbReference type="EMBL" id="MCD7460182.1"/>
    </source>
</evidence>
<dbReference type="Proteomes" id="UP000823775">
    <property type="component" value="Unassembled WGS sequence"/>
</dbReference>
<gene>
    <name evidence="1" type="ORF">HAX54_043031</name>
</gene>
<organism evidence="1 2">
    <name type="scientific">Datura stramonium</name>
    <name type="common">Jimsonweed</name>
    <name type="synonym">Common thornapple</name>
    <dbReference type="NCBI Taxonomy" id="4076"/>
    <lineage>
        <taxon>Eukaryota</taxon>
        <taxon>Viridiplantae</taxon>
        <taxon>Streptophyta</taxon>
        <taxon>Embryophyta</taxon>
        <taxon>Tracheophyta</taxon>
        <taxon>Spermatophyta</taxon>
        <taxon>Magnoliopsida</taxon>
        <taxon>eudicotyledons</taxon>
        <taxon>Gunneridae</taxon>
        <taxon>Pentapetalae</taxon>
        <taxon>asterids</taxon>
        <taxon>lamiids</taxon>
        <taxon>Solanales</taxon>
        <taxon>Solanaceae</taxon>
        <taxon>Solanoideae</taxon>
        <taxon>Datureae</taxon>
        <taxon>Datura</taxon>
    </lineage>
</organism>
<evidence type="ECO:0000313" key="2">
    <source>
        <dbReference type="Proteomes" id="UP000823775"/>
    </source>
</evidence>
<evidence type="ECO:0008006" key="3">
    <source>
        <dbReference type="Google" id="ProtNLM"/>
    </source>
</evidence>
<reference evidence="1 2" key="1">
    <citation type="journal article" date="2021" name="BMC Genomics">
        <title>Datura genome reveals duplications of psychoactive alkaloid biosynthetic genes and high mutation rate following tissue culture.</title>
        <authorList>
            <person name="Rajewski A."/>
            <person name="Carter-House D."/>
            <person name="Stajich J."/>
            <person name="Litt A."/>
        </authorList>
    </citation>
    <scope>NUCLEOTIDE SEQUENCE [LARGE SCALE GENOMIC DNA]</scope>
    <source>
        <strain evidence="1">AR-01</strain>
    </source>
</reference>
<accession>A0ABS8SMR3</accession>